<dbReference type="Gene3D" id="3.60.15.10">
    <property type="entry name" value="Ribonuclease Z/Hydroxyacylglutathione hydrolase-like"/>
    <property type="match status" value="1"/>
</dbReference>
<dbReference type="Proteomes" id="UP001567571">
    <property type="component" value="Unassembled WGS sequence"/>
</dbReference>
<evidence type="ECO:0000313" key="5">
    <source>
        <dbReference type="Proteomes" id="UP001567571"/>
    </source>
</evidence>
<dbReference type="Proteomes" id="UP001501425">
    <property type="component" value="Unassembled WGS sequence"/>
</dbReference>
<reference evidence="2" key="2">
    <citation type="submission" date="2023-12" db="EMBL/GenBank/DDBJ databases">
        <authorList>
            <person name="Sun Q."/>
            <person name="Inoue M."/>
        </authorList>
    </citation>
    <scope>NUCLEOTIDE SEQUENCE</scope>
    <source>
        <strain evidence="2">JCM 14265</strain>
    </source>
</reference>
<evidence type="ECO:0000313" key="4">
    <source>
        <dbReference type="Proteomes" id="UP001501425"/>
    </source>
</evidence>
<proteinExistence type="predicted"/>
<evidence type="ECO:0000313" key="2">
    <source>
        <dbReference type="EMBL" id="GAA0537623.1"/>
    </source>
</evidence>
<keyword evidence="5" id="KW-1185">Reference proteome</keyword>
<dbReference type="EMBL" id="BAAADQ010000003">
    <property type="protein sequence ID" value="GAA0537623.1"/>
    <property type="molecule type" value="Genomic_DNA"/>
</dbReference>
<comment type="caution">
    <text evidence="2">The sequence shown here is derived from an EMBL/GenBank/DDBJ whole genome shotgun (WGS) entry which is preliminary data.</text>
</comment>
<dbReference type="AlphaFoldDB" id="A0AAV3SRI1"/>
<dbReference type="SUPFAM" id="SSF56281">
    <property type="entry name" value="Metallo-hydrolase/oxidoreductase"/>
    <property type="match status" value="1"/>
</dbReference>
<reference evidence="3 5" key="3">
    <citation type="submission" date="2024-06" db="EMBL/GenBank/DDBJ databases">
        <title>Halorubrum miltondacostae sp. nov., a potential PHA producer isolated from an inland solar saltern in Rio Maior, Portugal.</title>
        <authorList>
            <person name="Albuquerque L."/>
            <person name="Viver T."/>
            <person name="Barroso C."/>
            <person name="Claudino R."/>
            <person name="Galvan M."/>
            <person name="Simoes G."/>
            <person name="Lobo Da Cunha A."/>
            <person name="Egas C."/>
        </authorList>
    </citation>
    <scope>NUCLEOTIDE SEQUENCE [LARGE SCALE GENOMIC DNA]</scope>
    <source>
        <strain evidence="3 5">DSM 18646</strain>
    </source>
</reference>
<dbReference type="InterPro" id="IPR036866">
    <property type="entry name" value="RibonucZ/Hydroxyglut_hydro"/>
</dbReference>
<organism evidence="2 4">
    <name type="scientific">Halorubrum ejinorense</name>
    <dbReference type="NCBI Taxonomy" id="425309"/>
    <lineage>
        <taxon>Archaea</taxon>
        <taxon>Methanobacteriati</taxon>
        <taxon>Methanobacteriota</taxon>
        <taxon>Stenosarchaea group</taxon>
        <taxon>Halobacteria</taxon>
        <taxon>Halobacteriales</taxon>
        <taxon>Haloferacaceae</taxon>
        <taxon>Halorubrum</taxon>
    </lineage>
</organism>
<dbReference type="InterPro" id="IPR050662">
    <property type="entry name" value="Sec-metab_biosynth-thioest"/>
</dbReference>
<dbReference type="PANTHER" id="PTHR23131">
    <property type="entry name" value="ENDORIBONUCLEASE LACTB2"/>
    <property type="match status" value="1"/>
</dbReference>
<dbReference type="EMBL" id="JBEDNW010000006">
    <property type="protein sequence ID" value="MEZ3168180.1"/>
    <property type="molecule type" value="Genomic_DNA"/>
</dbReference>
<dbReference type="InterPro" id="IPR036388">
    <property type="entry name" value="WH-like_DNA-bd_sf"/>
</dbReference>
<accession>A0AAV3SRI1</accession>
<evidence type="ECO:0000313" key="3">
    <source>
        <dbReference type="EMBL" id="MEZ3168180.1"/>
    </source>
</evidence>
<dbReference type="InterPro" id="IPR001279">
    <property type="entry name" value="Metallo-B-lactamas"/>
</dbReference>
<gene>
    <name evidence="3" type="ORF">ABNG02_12685</name>
    <name evidence="2" type="ORF">GCM10008994_11010</name>
</gene>
<reference evidence="2" key="1">
    <citation type="journal article" date="2014" name="Int. J. Syst. Evol. Microbiol.">
        <title>Complete genome sequence of Corynebacterium casei LMG S-19264T (=DSM 44701T), isolated from a smear-ripened cheese.</title>
        <authorList>
            <consortium name="US DOE Joint Genome Institute (JGI-PGF)"/>
            <person name="Walter F."/>
            <person name="Albersmeier A."/>
            <person name="Kalinowski J."/>
            <person name="Ruckert C."/>
        </authorList>
    </citation>
    <scope>NUCLEOTIDE SEQUENCE</scope>
    <source>
        <strain evidence="2">JCM 14265</strain>
    </source>
</reference>
<dbReference type="Pfam" id="PF00753">
    <property type="entry name" value="Lactamase_B"/>
    <property type="match status" value="1"/>
</dbReference>
<dbReference type="Gene3D" id="1.10.10.10">
    <property type="entry name" value="Winged helix-like DNA-binding domain superfamily/Winged helix DNA-binding domain"/>
    <property type="match status" value="1"/>
</dbReference>
<evidence type="ECO:0000259" key="1">
    <source>
        <dbReference type="SMART" id="SM00849"/>
    </source>
</evidence>
<feature type="domain" description="Metallo-beta-lactamase" evidence="1">
    <location>
        <begin position="23"/>
        <end position="192"/>
    </location>
</feature>
<dbReference type="SMART" id="SM00849">
    <property type="entry name" value="Lactamase_B"/>
    <property type="match status" value="1"/>
</dbReference>
<dbReference type="RefSeq" id="WP_343777316.1">
    <property type="nucleotide sequence ID" value="NZ_BAAADQ010000003.1"/>
</dbReference>
<protein>
    <submittedName>
        <fullName evidence="2">MBL fold metallo-hydrolase</fullName>
    </submittedName>
</protein>
<sequence length="278" mass="28377">MSGDDAAVTRIEVPVDTRAPGGTTNAYLLDGVLVDPAARTDALDAAVAERGSGDRDDPGVEAVAVTHAHPDHVGAVAGYADMTGATVVAREGHVDRFVDAAGVEPDRTVAPGETVADTAVRVVDTPGHAPDHVAFGVGEPGEQSGRSALCCGDLAVAEGSVAVAAPEGDLAAYLASLERVRDAGYDRLLPGHGPAIGDPAAACDRLIDHRLDRERDVIAAIDDGAADLDAVVDGAYEKDVSGVRDLARATVAAHVAKLVAEGRIDAAWRARLSKHGLD</sequence>
<dbReference type="PANTHER" id="PTHR23131:SF0">
    <property type="entry name" value="ENDORIBONUCLEASE LACTB2"/>
    <property type="match status" value="1"/>
</dbReference>
<name>A0AAV3SRI1_9EURY</name>